<dbReference type="Proteomes" id="UP000299102">
    <property type="component" value="Unassembled WGS sequence"/>
</dbReference>
<accession>A0A4C1Y3D4</accession>
<protein>
    <recommendedName>
        <fullName evidence="4">Reverse transcriptase domain-containing protein</fullName>
    </recommendedName>
</protein>
<name>A0A4C1Y3D4_EUMVA</name>
<dbReference type="OrthoDB" id="415822at2759"/>
<proteinExistence type="predicted"/>
<comment type="caution">
    <text evidence="2">The sequence shown here is derived from an EMBL/GenBank/DDBJ whole genome shotgun (WGS) entry which is preliminary data.</text>
</comment>
<organism evidence="2 3">
    <name type="scientific">Eumeta variegata</name>
    <name type="common">Bagworm moth</name>
    <name type="synonym">Eumeta japonica</name>
    <dbReference type="NCBI Taxonomy" id="151549"/>
    <lineage>
        <taxon>Eukaryota</taxon>
        <taxon>Metazoa</taxon>
        <taxon>Ecdysozoa</taxon>
        <taxon>Arthropoda</taxon>
        <taxon>Hexapoda</taxon>
        <taxon>Insecta</taxon>
        <taxon>Pterygota</taxon>
        <taxon>Neoptera</taxon>
        <taxon>Endopterygota</taxon>
        <taxon>Lepidoptera</taxon>
        <taxon>Glossata</taxon>
        <taxon>Ditrysia</taxon>
        <taxon>Tineoidea</taxon>
        <taxon>Psychidae</taxon>
        <taxon>Oiketicinae</taxon>
        <taxon>Eumeta</taxon>
    </lineage>
</organism>
<gene>
    <name evidence="2" type="ORF">EVAR_43732_1</name>
</gene>
<evidence type="ECO:0008006" key="4">
    <source>
        <dbReference type="Google" id="ProtNLM"/>
    </source>
</evidence>
<feature type="compositionally biased region" description="Polar residues" evidence="1">
    <location>
        <begin position="15"/>
        <end position="29"/>
    </location>
</feature>
<evidence type="ECO:0000313" key="2">
    <source>
        <dbReference type="EMBL" id="GBP69484.1"/>
    </source>
</evidence>
<feature type="compositionally biased region" description="Polar residues" evidence="1">
    <location>
        <begin position="120"/>
        <end position="140"/>
    </location>
</feature>
<dbReference type="EMBL" id="BGZK01001042">
    <property type="protein sequence ID" value="GBP69484.1"/>
    <property type="molecule type" value="Genomic_DNA"/>
</dbReference>
<evidence type="ECO:0000313" key="3">
    <source>
        <dbReference type="Proteomes" id="UP000299102"/>
    </source>
</evidence>
<dbReference type="AlphaFoldDB" id="A0A4C1Y3D4"/>
<keyword evidence="3" id="KW-1185">Reference proteome</keyword>
<feature type="region of interest" description="Disordered" evidence="1">
    <location>
        <begin position="1"/>
        <end position="29"/>
    </location>
</feature>
<evidence type="ECO:0000256" key="1">
    <source>
        <dbReference type="SAM" id="MobiDB-lite"/>
    </source>
</evidence>
<feature type="region of interest" description="Disordered" evidence="1">
    <location>
        <begin position="118"/>
        <end position="140"/>
    </location>
</feature>
<sequence length="219" mass="24076">MLLEGTPRRIRKGSMGQTVQSGNSPSEKSANAVNYMSTALIEDFHHYDDITGGVPQGSVLGPLLWNIMHGGLLRLPLTEKAILVVYADGDRGKISQTDKSGIRYHFRMNQSVDEHGELASSKNIRLKQSSSSAENSGNYQIGNRRARNHFITVHWVSGSDVLCSTKLQAESGPREFHSFSRESKPSAINAKCRRSKAEQEATALVSGHLSVHLRNIHLG</sequence>
<reference evidence="2 3" key="1">
    <citation type="journal article" date="2019" name="Commun. Biol.">
        <title>The bagworm genome reveals a unique fibroin gene that provides high tensile strength.</title>
        <authorList>
            <person name="Kono N."/>
            <person name="Nakamura H."/>
            <person name="Ohtoshi R."/>
            <person name="Tomita M."/>
            <person name="Numata K."/>
            <person name="Arakawa K."/>
        </authorList>
    </citation>
    <scope>NUCLEOTIDE SEQUENCE [LARGE SCALE GENOMIC DNA]</scope>
</reference>